<dbReference type="GO" id="GO:0140662">
    <property type="term" value="F:ATP-dependent protein folding chaperone"/>
    <property type="evidence" value="ECO:0007669"/>
    <property type="project" value="InterPro"/>
</dbReference>
<dbReference type="SUPFAM" id="SSF48592">
    <property type="entry name" value="GroEL equatorial domain-like"/>
    <property type="match status" value="1"/>
</dbReference>
<dbReference type="AlphaFoldDB" id="A0A061R548"/>
<dbReference type="SUPFAM" id="SSF52029">
    <property type="entry name" value="GroEL apical domain-like"/>
    <property type="match status" value="1"/>
</dbReference>
<name>A0A061R548_9CHLO</name>
<evidence type="ECO:0000256" key="3">
    <source>
        <dbReference type="ARBA" id="ARBA00022840"/>
    </source>
</evidence>
<sequence>AHELKGASLVRRGRVLETRAELTSRNMRDTLVAASNRLQCCFEHSFGPEGFYVLVVRSSGDALLTRQGEQILNSVSTSNPVAHHLVQAIQEFSYKHGDGTSSLAVAVAAALTEACSLAPEDGSPGFAARGLQSNKDWIESELCGKLLDDAAVRVPIGDNQSCARMMAALLFTSFATRLDDLDAAAVLAGCVTELVMGEIEAAGRDCAEGAVAGLCRSPPIAPSASGSLRLVAGRVVQRPLRSASMAARLSPVRVAVLGARLEGDDGADAAVQVGGAEGLRNLFEGRDSAAVRAVAALARAGVNLVLSTEAISDAAAFLLAQSRISAAQFVPEAEARRAAAVCGCCVLRACTPAALEAAAAASGGFGHAEAAEPWAHAPGRPPWLLLRPSSRHCRTLAIGGAGETQRKVTEDAARAGFRLLTHAIVRRGGECILSVVPGAGAVDAAIAAEVGARIEARSGGGGAGDCALRALRAAAEAVPRLLAQRGAARPVELLTELRARHRREGRGCRAGIVFATHAHRRASPTKESPSTGGAGVADALAHGCCHATEVERAKWSALLAMALQVLSVDRILATGRVVKDAARRRTAADPEGSDSGSDSSAEA</sequence>
<evidence type="ECO:0000313" key="7">
    <source>
        <dbReference type="EMBL" id="JAC65820.1"/>
    </source>
</evidence>
<organism evidence="7">
    <name type="scientific">Tetraselmis sp. GSL018</name>
    <dbReference type="NCBI Taxonomy" id="582737"/>
    <lineage>
        <taxon>Eukaryota</taxon>
        <taxon>Viridiplantae</taxon>
        <taxon>Chlorophyta</taxon>
        <taxon>core chlorophytes</taxon>
        <taxon>Chlorodendrophyceae</taxon>
        <taxon>Chlorodendrales</taxon>
        <taxon>Chlorodendraceae</taxon>
        <taxon>Tetraselmis</taxon>
    </lineage>
</organism>
<evidence type="ECO:0008006" key="8">
    <source>
        <dbReference type="Google" id="ProtNLM"/>
    </source>
</evidence>
<comment type="similarity">
    <text evidence="1 5">Belongs to the TCP-1 chaperonin family.</text>
</comment>
<evidence type="ECO:0000256" key="6">
    <source>
        <dbReference type="SAM" id="MobiDB-lite"/>
    </source>
</evidence>
<dbReference type="InterPro" id="IPR027413">
    <property type="entry name" value="GROEL-like_equatorial_sf"/>
</dbReference>
<feature type="compositionally biased region" description="Basic and acidic residues" evidence="6">
    <location>
        <begin position="579"/>
        <end position="588"/>
    </location>
</feature>
<dbReference type="Gene3D" id="1.10.560.10">
    <property type="entry name" value="GroEL-like equatorial domain"/>
    <property type="match status" value="2"/>
</dbReference>
<dbReference type="PRINTS" id="PR00304">
    <property type="entry name" value="TCOMPLEXTCP1"/>
</dbReference>
<dbReference type="InterPro" id="IPR017998">
    <property type="entry name" value="Chaperone_TCP-1"/>
</dbReference>
<protein>
    <recommendedName>
        <fullName evidence="8">T-complex protein 1 subunit theta</fullName>
    </recommendedName>
</protein>
<evidence type="ECO:0000256" key="4">
    <source>
        <dbReference type="ARBA" id="ARBA00023186"/>
    </source>
</evidence>
<gene>
    <name evidence="7" type="ORF">TSPGSL018_15178</name>
</gene>
<dbReference type="Gene3D" id="3.50.7.10">
    <property type="entry name" value="GroEL"/>
    <property type="match status" value="1"/>
</dbReference>
<keyword evidence="2 5" id="KW-0547">Nucleotide-binding</keyword>
<dbReference type="InterPro" id="IPR002423">
    <property type="entry name" value="Cpn60/GroEL/TCP-1"/>
</dbReference>
<proteinExistence type="inferred from homology"/>
<keyword evidence="3 5" id="KW-0067">ATP-binding</keyword>
<dbReference type="EMBL" id="GBEZ01020884">
    <property type="protein sequence ID" value="JAC65820.1"/>
    <property type="molecule type" value="Transcribed_RNA"/>
</dbReference>
<feature type="compositionally biased region" description="Low complexity" evidence="6">
    <location>
        <begin position="593"/>
        <end position="603"/>
    </location>
</feature>
<dbReference type="PANTHER" id="PTHR11353">
    <property type="entry name" value="CHAPERONIN"/>
    <property type="match status" value="1"/>
</dbReference>
<evidence type="ECO:0000256" key="2">
    <source>
        <dbReference type="ARBA" id="ARBA00022741"/>
    </source>
</evidence>
<feature type="non-terminal residue" evidence="7">
    <location>
        <position position="1"/>
    </location>
</feature>
<evidence type="ECO:0000256" key="1">
    <source>
        <dbReference type="ARBA" id="ARBA00008020"/>
    </source>
</evidence>
<dbReference type="GO" id="GO:0005524">
    <property type="term" value="F:ATP binding"/>
    <property type="evidence" value="ECO:0007669"/>
    <property type="project" value="UniProtKB-KW"/>
</dbReference>
<feature type="region of interest" description="Disordered" evidence="6">
    <location>
        <begin position="579"/>
        <end position="603"/>
    </location>
</feature>
<dbReference type="Pfam" id="PF00118">
    <property type="entry name" value="Cpn60_TCP1"/>
    <property type="match status" value="1"/>
</dbReference>
<reference evidence="7" key="1">
    <citation type="submission" date="2014-05" db="EMBL/GenBank/DDBJ databases">
        <title>The transcriptome of the halophilic microalga Tetraselmis sp. GSL018 isolated from the Great Salt Lake, Utah.</title>
        <authorList>
            <person name="Jinkerson R.E."/>
            <person name="D'Adamo S."/>
            <person name="Posewitz M.C."/>
        </authorList>
    </citation>
    <scope>NUCLEOTIDE SEQUENCE</scope>
    <source>
        <strain evidence="7">GSL018</strain>
    </source>
</reference>
<evidence type="ECO:0000256" key="5">
    <source>
        <dbReference type="RuleBase" id="RU004187"/>
    </source>
</evidence>
<dbReference type="InterPro" id="IPR027409">
    <property type="entry name" value="GroEL-like_apical_dom_sf"/>
</dbReference>
<keyword evidence="4 5" id="KW-0143">Chaperone</keyword>
<accession>A0A061R548</accession>